<name>A0A2J6TL68_9HELO</name>
<dbReference type="Proteomes" id="UP000235371">
    <property type="component" value="Unassembled WGS sequence"/>
</dbReference>
<gene>
    <name evidence="3" type="ORF">K444DRAFT_584121</name>
</gene>
<feature type="region of interest" description="Disordered" evidence="1">
    <location>
        <begin position="171"/>
        <end position="202"/>
    </location>
</feature>
<reference evidence="3 4" key="1">
    <citation type="submission" date="2016-04" db="EMBL/GenBank/DDBJ databases">
        <title>A degradative enzymes factory behind the ericoid mycorrhizal symbiosis.</title>
        <authorList>
            <consortium name="DOE Joint Genome Institute"/>
            <person name="Martino E."/>
            <person name="Morin E."/>
            <person name="Grelet G."/>
            <person name="Kuo A."/>
            <person name="Kohler A."/>
            <person name="Daghino S."/>
            <person name="Barry K."/>
            <person name="Choi C."/>
            <person name="Cichocki N."/>
            <person name="Clum A."/>
            <person name="Copeland A."/>
            <person name="Hainaut M."/>
            <person name="Haridas S."/>
            <person name="Labutti K."/>
            <person name="Lindquist E."/>
            <person name="Lipzen A."/>
            <person name="Khouja H.-R."/>
            <person name="Murat C."/>
            <person name="Ohm R."/>
            <person name="Olson A."/>
            <person name="Spatafora J."/>
            <person name="Veneault-Fourrey C."/>
            <person name="Henrissat B."/>
            <person name="Grigoriev I."/>
            <person name="Martin F."/>
            <person name="Perotto S."/>
        </authorList>
    </citation>
    <scope>NUCLEOTIDE SEQUENCE [LARGE SCALE GENOMIC DNA]</scope>
    <source>
        <strain evidence="3 4">E</strain>
    </source>
</reference>
<protein>
    <recommendedName>
        <fullName evidence="5">Integral membrane protein</fullName>
    </recommendedName>
</protein>
<dbReference type="InParanoid" id="A0A2J6TL68"/>
<feature type="transmembrane region" description="Helical" evidence="2">
    <location>
        <begin position="313"/>
        <end position="333"/>
    </location>
</feature>
<dbReference type="EMBL" id="KZ613779">
    <property type="protein sequence ID" value="PMD63775.1"/>
    <property type="molecule type" value="Genomic_DNA"/>
</dbReference>
<sequence>MNEHDPTATRSSFDESLRRIGASRLSEWPNFPFEEELKNQQDDQRLKTSTTPTTRSRFSPFRSPTPRGSSFLKRLKRMWTLFPIRDISWIVAFSFTIGSATFVINGFFLLLPLIDPATDFATETPYATPASSVLGTLIFLIGGYAGLLEGLNLTGKEMTVADGLNVEATEITEIGTKQDDERSSQESASKSDKDSAQGERTVQVQTFRVSSSTTHPTFIYLPTMHQLLTTYARSLPFHAGWVQFVGTIIFSMATITSLPGILTSSPSLVPLLNLLPATLGGLLFIIASVLQILNAQEKWWVPQPLKGDWQVGFWNATGSLGFTLAGALPAFGTETATYFGTLADFWGSWAFLFGSLVQFYIVMGYYA</sequence>
<keyword evidence="4" id="KW-1185">Reference proteome</keyword>
<feature type="region of interest" description="Disordered" evidence="1">
    <location>
        <begin position="37"/>
        <end position="66"/>
    </location>
</feature>
<accession>A0A2J6TL68</accession>
<dbReference type="GeneID" id="36585928"/>
<keyword evidence="2" id="KW-0812">Transmembrane</keyword>
<feature type="compositionally biased region" description="Low complexity" evidence="1">
    <location>
        <begin position="48"/>
        <end position="66"/>
    </location>
</feature>
<evidence type="ECO:0000313" key="3">
    <source>
        <dbReference type="EMBL" id="PMD63775.1"/>
    </source>
</evidence>
<keyword evidence="2" id="KW-0472">Membrane</keyword>
<feature type="transmembrane region" description="Helical" evidence="2">
    <location>
        <begin position="345"/>
        <end position="366"/>
    </location>
</feature>
<evidence type="ECO:0008006" key="5">
    <source>
        <dbReference type="Google" id="ProtNLM"/>
    </source>
</evidence>
<evidence type="ECO:0000256" key="1">
    <source>
        <dbReference type="SAM" id="MobiDB-lite"/>
    </source>
</evidence>
<feature type="transmembrane region" description="Helical" evidence="2">
    <location>
        <begin position="274"/>
        <end position="293"/>
    </location>
</feature>
<feature type="transmembrane region" description="Helical" evidence="2">
    <location>
        <begin position="241"/>
        <end position="262"/>
    </location>
</feature>
<evidence type="ECO:0000256" key="2">
    <source>
        <dbReference type="SAM" id="Phobius"/>
    </source>
</evidence>
<dbReference type="AlphaFoldDB" id="A0A2J6TL68"/>
<keyword evidence="2" id="KW-1133">Transmembrane helix</keyword>
<feature type="transmembrane region" description="Helical" evidence="2">
    <location>
        <begin position="87"/>
        <end position="114"/>
    </location>
</feature>
<proteinExistence type="predicted"/>
<dbReference type="RefSeq" id="XP_024740679.1">
    <property type="nucleotide sequence ID" value="XM_024877851.1"/>
</dbReference>
<evidence type="ECO:0000313" key="4">
    <source>
        <dbReference type="Proteomes" id="UP000235371"/>
    </source>
</evidence>
<dbReference type="STRING" id="1095630.A0A2J6TL68"/>
<feature type="compositionally biased region" description="Basic and acidic residues" evidence="1">
    <location>
        <begin position="176"/>
        <end position="197"/>
    </location>
</feature>
<organism evidence="3 4">
    <name type="scientific">Hyaloscypha bicolor E</name>
    <dbReference type="NCBI Taxonomy" id="1095630"/>
    <lineage>
        <taxon>Eukaryota</taxon>
        <taxon>Fungi</taxon>
        <taxon>Dikarya</taxon>
        <taxon>Ascomycota</taxon>
        <taxon>Pezizomycotina</taxon>
        <taxon>Leotiomycetes</taxon>
        <taxon>Helotiales</taxon>
        <taxon>Hyaloscyphaceae</taxon>
        <taxon>Hyaloscypha</taxon>
        <taxon>Hyaloscypha bicolor</taxon>
    </lineage>
</organism>
<feature type="compositionally biased region" description="Basic and acidic residues" evidence="1">
    <location>
        <begin position="37"/>
        <end position="46"/>
    </location>
</feature>
<feature type="transmembrane region" description="Helical" evidence="2">
    <location>
        <begin position="126"/>
        <end position="148"/>
    </location>
</feature>
<dbReference type="OrthoDB" id="2603at2759"/>